<sequence length="399" mass="44886">MGDKKGKYFIAALQNVTEKLEKDTVNVIYTDIFSKDNSSALEEATGLKGPFPYKRQLEFDVEGLPGLLAFRKPSGYGTSQLQSILQCKDKIKFKRKEVNDRTTSAFTTDAITITDSVSVPTPSMTQTIMTQTLSMTNVNNPNAISNPSSLHDHVITSDQNTLNDPHAINNYEILPDGTVPFTDTITSTFATAEISVTAGTSTTTSAETSTTARTSTIKPWNIGYRKRRVKPHIKIYPFWTEVYINAKGGPVVGEGIIIPGFNVKDEQVLPFSGLYRKIFVKKVYECNKDHDLIAGEYIIRSCVLLTPKHTECVEGIGSLVNIEICKDFRHIKDDSKKEELCSTLACQCPTSTEVEWVRCENTDCKKWYHIHCVGVARKEELPERWWCGIETFNENYFFR</sequence>
<evidence type="ECO:0000256" key="4">
    <source>
        <dbReference type="ARBA" id="ARBA00022771"/>
    </source>
</evidence>
<evidence type="ECO:0000256" key="3">
    <source>
        <dbReference type="ARBA" id="ARBA00022737"/>
    </source>
</evidence>
<dbReference type="Gene3D" id="3.30.40.10">
    <property type="entry name" value="Zinc/RING finger domain, C3HC4 (zinc finger)"/>
    <property type="match status" value="1"/>
</dbReference>
<keyword evidence="3" id="KW-0677">Repeat</keyword>
<keyword evidence="9" id="KW-0539">Nucleus</keyword>
<comment type="subcellular location">
    <subcellularLocation>
        <location evidence="1">Nucleus</location>
    </subcellularLocation>
</comment>
<dbReference type="InterPro" id="IPR011011">
    <property type="entry name" value="Znf_FYVE_PHD"/>
</dbReference>
<evidence type="ECO:0000256" key="6">
    <source>
        <dbReference type="ARBA" id="ARBA00023015"/>
    </source>
</evidence>
<dbReference type="InterPro" id="IPR004212">
    <property type="entry name" value="GTF2I"/>
</dbReference>
<dbReference type="GO" id="GO:0003677">
    <property type="term" value="F:DNA binding"/>
    <property type="evidence" value="ECO:0007669"/>
    <property type="project" value="UniProtKB-KW"/>
</dbReference>
<name>A0A6S7GI40_PARCT</name>
<evidence type="ECO:0000256" key="1">
    <source>
        <dbReference type="ARBA" id="ARBA00004123"/>
    </source>
</evidence>
<keyword evidence="4" id="KW-0863">Zinc-finger</keyword>
<keyword evidence="8" id="KW-0804">Transcription</keyword>
<dbReference type="Proteomes" id="UP001152795">
    <property type="component" value="Unassembled WGS sequence"/>
</dbReference>
<dbReference type="PROSITE" id="PS51050">
    <property type="entry name" value="ZF_CW"/>
    <property type="match status" value="1"/>
</dbReference>
<keyword evidence="2" id="KW-0479">Metal-binding</keyword>
<keyword evidence="11" id="KW-1185">Reference proteome</keyword>
<dbReference type="EMBL" id="CACRXK020001363">
    <property type="protein sequence ID" value="CAB3988686.1"/>
    <property type="molecule type" value="Genomic_DNA"/>
</dbReference>
<evidence type="ECO:0000256" key="7">
    <source>
        <dbReference type="ARBA" id="ARBA00023125"/>
    </source>
</evidence>
<evidence type="ECO:0000256" key="9">
    <source>
        <dbReference type="ARBA" id="ARBA00023242"/>
    </source>
</evidence>
<evidence type="ECO:0000313" key="10">
    <source>
        <dbReference type="EMBL" id="CAB3988686.1"/>
    </source>
</evidence>
<dbReference type="Pfam" id="PF02946">
    <property type="entry name" value="GTF2I"/>
    <property type="match status" value="1"/>
</dbReference>
<comment type="caution">
    <text evidence="10">The sequence shown here is derived from an EMBL/GenBank/DDBJ whole genome shotgun (WGS) entry which is preliminary data.</text>
</comment>
<dbReference type="PROSITE" id="PS51139">
    <property type="entry name" value="GTF2I"/>
    <property type="match status" value="1"/>
</dbReference>
<feature type="non-terminal residue" evidence="10">
    <location>
        <position position="399"/>
    </location>
</feature>
<dbReference type="OrthoDB" id="7765381at2759"/>
<protein>
    <submittedName>
        <fullName evidence="10">---NA</fullName>
    </submittedName>
</protein>
<evidence type="ECO:0000313" key="11">
    <source>
        <dbReference type="Proteomes" id="UP001152795"/>
    </source>
</evidence>
<keyword evidence="6" id="KW-0805">Transcription regulation</keyword>
<evidence type="ECO:0000256" key="2">
    <source>
        <dbReference type="ARBA" id="ARBA00022723"/>
    </source>
</evidence>
<evidence type="ECO:0000256" key="8">
    <source>
        <dbReference type="ARBA" id="ARBA00023163"/>
    </source>
</evidence>
<dbReference type="Gene3D" id="3.90.1460.10">
    <property type="entry name" value="GTF2I-like"/>
    <property type="match status" value="1"/>
</dbReference>
<dbReference type="InterPro" id="IPR011124">
    <property type="entry name" value="Znf_CW"/>
</dbReference>
<keyword evidence="5" id="KW-0862">Zinc</keyword>
<gene>
    <name evidence="10" type="ORF">PACLA_8A039508</name>
</gene>
<organism evidence="10 11">
    <name type="scientific">Paramuricea clavata</name>
    <name type="common">Red gorgonian</name>
    <name type="synonym">Violescent sea-whip</name>
    <dbReference type="NCBI Taxonomy" id="317549"/>
    <lineage>
        <taxon>Eukaryota</taxon>
        <taxon>Metazoa</taxon>
        <taxon>Cnidaria</taxon>
        <taxon>Anthozoa</taxon>
        <taxon>Octocorallia</taxon>
        <taxon>Malacalcyonacea</taxon>
        <taxon>Plexauridae</taxon>
        <taxon>Paramuricea</taxon>
    </lineage>
</organism>
<dbReference type="GO" id="GO:0005634">
    <property type="term" value="C:nucleus"/>
    <property type="evidence" value="ECO:0007669"/>
    <property type="project" value="UniProtKB-SubCell"/>
</dbReference>
<keyword evidence="7" id="KW-0238">DNA-binding</keyword>
<dbReference type="SUPFAM" id="SSF117773">
    <property type="entry name" value="GTF2I-like repeat"/>
    <property type="match status" value="1"/>
</dbReference>
<dbReference type="InterPro" id="IPR036647">
    <property type="entry name" value="GTF2I-like_rpt_sf"/>
</dbReference>
<proteinExistence type="predicted"/>
<dbReference type="AlphaFoldDB" id="A0A6S7GI40"/>
<accession>A0A6S7GI40</accession>
<dbReference type="InterPro" id="IPR013083">
    <property type="entry name" value="Znf_RING/FYVE/PHD"/>
</dbReference>
<evidence type="ECO:0000256" key="5">
    <source>
        <dbReference type="ARBA" id="ARBA00022833"/>
    </source>
</evidence>
<dbReference type="SUPFAM" id="SSF57903">
    <property type="entry name" value="FYVE/PHD zinc finger"/>
    <property type="match status" value="1"/>
</dbReference>
<reference evidence="10" key="1">
    <citation type="submission" date="2020-04" db="EMBL/GenBank/DDBJ databases">
        <authorList>
            <person name="Alioto T."/>
            <person name="Alioto T."/>
            <person name="Gomez Garrido J."/>
        </authorList>
    </citation>
    <scope>NUCLEOTIDE SEQUENCE</scope>
    <source>
        <strain evidence="10">A484AB</strain>
    </source>
</reference>
<dbReference type="GO" id="GO:0008270">
    <property type="term" value="F:zinc ion binding"/>
    <property type="evidence" value="ECO:0007669"/>
    <property type="project" value="UniProtKB-KW"/>
</dbReference>